<evidence type="ECO:0000313" key="2">
    <source>
        <dbReference type="Proteomes" id="UP000041770"/>
    </source>
</evidence>
<protein>
    <submittedName>
        <fullName evidence="1">Uncharacterized protein</fullName>
    </submittedName>
</protein>
<name>A0A655PY75_VIBCL</name>
<dbReference type="Proteomes" id="UP000041770">
    <property type="component" value="Unassembled WGS sequence"/>
</dbReference>
<sequence>MQRFCRGFFCAITHYTVQVFAIVTDALVFCLHGFKHGHHSLTHIFLKWAVHFNACVLSFDFGEGFTCRGRIESHQVRDACFVFNIVSDTRWGFRIGLRLIDLLDDRFRIFQQGDHVFAVIV</sequence>
<proteinExistence type="predicted"/>
<organism evidence="1 2">
    <name type="scientific">Vibrio cholerae</name>
    <dbReference type="NCBI Taxonomy" id="666"/>
    <lineage>
        <taxon>Bacteria</taxon>
        <taxon>Pseudomonadati</taxon>
        <taxon>Pseudomonadota</taxon>
        <taxon>Gammaproteobacteria</taxon>
        <taxon>Vibrionales</taxon>
        <taxon>Vibrionaceae</taxon>
        <taxon>Vibrio</taxon>
    </lineage>
</organism>
<dbReference type="EMBL" id="CWQY01000001">
    <property type="protein sequence ID" value="CSB92070.1"/>
    <property type="molecule type" value="Genomic_DNA"/>
</dbReference>
<evidence type="ECO:0000313" key="1">
    <source>
        <dbReference type="EMBL" id="CSB92070.1"/>
    </source>
</evidence>
<accession>A0A655PY75</accession>
<dbReference type="AlphaFoldDB" id="A0A655PY75"/>
<reference evidence="1 2" key="1">
    <citation type="submission" date="2015-07" db="EMBL/GenBank/DDBJ databases">
        <authorList>
            <consortium name="Pathogen Informatics"/>
        </authorList>
    </citation>
    <scope>NUCLEOTIDE SEQUENCE [LARGE SCALE GENOMIC DNA]</scope>
    <source>
        <strain evidence="1 2">A316</strain>
    </source>
</reference>
<gene>
    <name evidence="1" type="ORF">ERS013200_00033</name>
</gene>